<dbReference type="Pfam" id="PF00332">
    <property type="entry name" value="Glyco_hydro_17"/>
    <property type="match status" value="1"/>
</dbReference>
<name>A0A8T1WTT4_9STRA</name>
<evidence type="ECO:0000256" key="5">
    <source>
        <dbReference type="ARBA" id="ARBA00012780"/>
    </source>
</evidence>
<dbReference type="AlphaFoldDB" id="A0A8T1WTT4"/>
<evidence type="ECO:0000256" key="6">
    <source>
        <dbReference type="ARBA" id="ARBA00022475"/>
    </source>
</evidence>
<feature type="signal peptide" evidence="17">
    <location>
        <begin position="1"/>
        <end position="23"/>
    </location>
</feature>
<feature type="compositionally biased region" description="Polar residues" evidence="16">
    <location>
        <begin position="383"/>
        <end position="399"/>
    </location>
</feature>
<dbReference type="EMBL" id="JAGDFL010000193">
    <property type="protein sequence ID" value="KAG7395698.1"/>
    <property type="molecule type" value="Genomic_DNA"/>
</dbReference>
<dbReference type="InterPro" id="IPR000490">
    <property type="entry name" value="Glyco_hydro_17"/>
</dbReference>
<keyword evidence="19" id="KW-1185">Reference proteome</keyword>
<dbReference type="GO" id="GO:0005576">
    <property type="term" value="C:extracellular region"/>
    <property type="evidence" value="ECO:0007669"/>
    <property type="project" value="UniProtKB-SubCell"/>
</dbReference>
<keyword evidence="10" id="KW-0472">Membrane</keyword>
<evidence type="ECO:0000256" key="7">
    <source>
        <dbReference type="ARBA" id="ARBA00022525"/>
    </source>
</evidence>
<dbReference type="Proteomes" id="UP000693981">
    <property type="component" value="Unassembled WGS sequence"/>
</dbReference>
<proteinExistence type="inferred from homology"/>
<evidence type="ECO:0000256" key="11">
    <source>
        <dbReference type="ARBA" id="ARBA00023180"/>
    </source>
</evidence>
<keyword evidence="9" id="KW-0378">Hydrolase</keyword>
<dbReference type="EC" id="3.2.1.39" evidence="5"/>
<evidence type="ECO:0000256" key="16">
    <source>
        <dbReference type="SAM" id="MobiDB-lite"/>
    </source>
</evidence>
<evidence type="ECO:0000256" key="1">
    <source>
        <dbReference type="ARBA" id="ARBA00000382"/>
    </source>
</evidence>
<keyword evidence="14" id="KW-0624">Polysaccharide degradation</keyword>
<gene>
    <name evidence="18" type="ORF">PHYBOEH_003337</name>
</gene>
<feature type="compositionally biased region" description="Polar residues" evidence="16">
    <location>
        <begin position="321"/>
        <end position="347"/>
    </location>
</feature>
<comment type="subcellular location">
    <subcellularLocation>
        <location evidence="2">Cell membrane</location>
    </subcellularLocation>
    <subcellularLocation>
        <location evidence="3">Secreted</location>
    </subcellularLocation>
</comment>
<keyword evidence="13" id="KW-0961">Cell wall biogenesis/degradation</keyword>
<keyword evidence="12" id="KW-0119">Carbohydrate metabolism</keyword>
<dbReference type="PANTHER" id="PTHR16631">
    <property type="entry name" value="GLUCAN 1,3-BETA-GLUCOSIDASE"/>
    <property type="match status" value="1"/>
</dbReference>
<organism evidence="18 19">
    <name type="scientific">Phytophthora boehmeriae</name>
    <dbReference type="NCBI Taxonomy" id="109152"/>
    <lineage>
        <taxon>Eukaryota</taxon>
        <taxon>Sar</taxon>
        <taxon>Stramenopiles</taxon>
        <taxon>Oomycota</taxon>
        <taxon>Peronosporomycetes</taxon>
        <taxon>Peronosporales</taxon>
        <taxon>Peronosporaceae</taxon>
        <taxon>Phytophthora</taxon>
    </lineage>
</organism>
<evidence type="ECO:0000256" key="9">
    <source>
        <dbReference type="ARBA" id="ARBA00022801"/>
    </source>
</evidence>
<evidence type="ECO:0000256" key="12">
    <source>
        <dbReference type="ARBA" id="ARBA00023277"/>
    </source>
</evidence>
<feature type="compositionally biased region" description="Polar residues" evidence="16">
    <location>
        <begin position="354"/>
        <end position="375"/>
    </location>
</feature>
<evidence type="ECO:0000256" key="8">
    <source>
        <dbReference type="ARBA" id="ARBA00022729"/>
    </source>
</evidence>
<keyword evidence="6" id="KW-1003">Cell membrane</keyword>
<evidence type="ECO:0000256" key="10">
    <source>
        <dbReference type="ARBA" id="ARBA00023136"/>
    </source>
</evidence>
<comment type="caution">
    <text evidence="18">The sequence shown here is derived from an EMBL/GenBank/DDBJ whole genome shotgun (WGS) entry which is preliminary data.</text>
</comment>
<feature type="chain" id="PRO_5035726165" description="glucan endo-1,3-beta-D-glucosidase" evidence="17">
    <location>
        <begin position="24"/>
        <end position="407"/>
    </location>
</feature>
<evidence type="ECO:0000256" key="4">
    <source>
        <dbReference type="ARBA" id="ARBA00008773"/>
    </source>
</evidence>
<sequence length="407" mass="42316">MVCTTYKSVFALMAAIAVGSADAGALSNGICYAPWHLSEVTYDTVKANVDQIGQYFSSFRTFESRFSGVNAIDVAAASGVKIAVGVQMGDESAIDAEIQAVCDGYAKNPGSVEAVYVGNENLLNDGFGKYSAEQILGYISKVKACVGSTPVGTVQRINEWLDADGAATLAAGCDILGVNIYPFFTNGDQTAVEKLQAQWEQVTAKYDAGKLHVTETGWPSAGENYLDNVPSVEGLQQYLTDFATWSKDKGSSYYFMMFDTTTSYTGAQYELHFGVFDKDGNPKISVPSGDGSTPAPATGGSTTGSQTTDVPAQTDAPAGSADQSASVTPAPTTADQDSSVTPAPTGTTDEETPATVSPESPATPAPTGSTDNGSYTPPAADTPSVTPAPTNPEQQQDIVQSGKECAM</sequence>
<dbReference type="GO" id="GO:0005886">
    <property type="term" value="C:plasma membrane"/>
    <property type="evidence" value="ECO:0007669"/>
    <property type="project" value="UniProtKB-SubCell"/>
</dbReference>
<accession>A0A8T1WTT4</accession>
<comment type="similarity">
    <text evidence="4 15">Belongs to the glycosyl hydrolase 17 family.</text>
</comment>
<dbReference type="GO" id="GO:0071555">
    <property type="term" value="P:cell wall organization"/>
    <property type="evidence" value="ECO:0007669"/>
    <property type="project" value="UniProtKB-KW"/>
</dbReference>
<reference evidence="18" key="1">
    <citation type="submission" date="2021-02" db="EMBL/GenBank/DDBJ databases">
        <authorList>
            <person name="Palmer J.M."/>
        </authorList>
    </citation>
    <scope>NUCLEOTIDE SEQUENCE</scope>
    <source>
        <strain evidence="18">SCRP23</strain>
    </source>
</reference>
<evidence type="ECO:0000313" key="19">
    <source>
        <dbReference type="Proteomes" id="UP000693981"/>
    </source>
</evidence>
<keyword evidence="7" id="KW-0964">Secreted</keyword>
<evidence type="ECO:0000256" key="13">
    <source>
        <dbReference type="ARBA" id="ARBA00023316"/>
    </source>
</evidence>
<dbReference type="GO" id="GO:0042973">
    <property type="term" value="F:glucan endo-1,3-beta-D-glucosidase activity"/>
    <property type="evidence" value="ECO:0007669"/>
    <property type="project" value="UniProtKB-EC"/>
</dbReference>
<dbReference type="PANTHER" id="PTHR16631:SF17">
    <property type="entry name" value="GLUCAN ENDO-1,3-BETA-GLUCOSIDASE BTGC"/>
    <property type="match status" value="1"/>
</dbReference>
<evidence type="ECO:0000313" key="18">
    <source>
        <dbReference type="EMBL" id="KAG7395698.1"/>
    </source>
</evidence>
<feature type="region of interest" description="Disordered" evidence="16">
    <location>
        <begin position="282"/>
        <end position="407"/>
    </location>
</feature>
<feature type="compositionally biased region" description="Low complexity" evidence="16">
    <location>
        <begin position="291"/>
        <end position="308"/>
    </location>
</feature>
<comment type="catalytic activity">
    <reaction evidence="1">
        <text>Hydrolysis of (1-&gt;3)-beta-D-glucosidic linkages in (1-&gt;3)-beta-D-glucans.</text>
        <dbReference type="EC" id="3.2.1.39"/>
    </reaction>
</comment>
<evidence type="ECO:0000256" key="2">
    <source>
        <dbReference type="ARBA" id="ARBA00004236"/>
    </source>
</evidence>
<evidence type="ECO:0000256" key="14">
    <source>
        <dbReference type="ARBA" id="ARBA00023326"/>
    </source>
</evidence>
<dbReference type="GO" id="GO:0000272">
    <property type="term" value="P:polysaccharide catabolic process"/>
    <property type="evidence" value="ECO:0007669"/>
    <property type="project" value="UniProtKB-KW"/>
</dbReference>
<evidence type="ECO:0000256" key="17">
    <source>
        <dbReference type="SAM" id="SignalP"/>
    </source>
</evidence>
<protein>
    <recommendedName>
        <fullName evidence="5">glucan endo-1,3-beta-D-glucosidase</fullName>
        <ecNumber evidence="5">3.2.1.39</ecNumber>
    </recommendedName>
</protein>
<dbReference type="OrthoDB" id="77201at2759"/>
<evidence type="ECO:0000256" key="15">
    <source>
        <dbReference type="RuleBase" id="RU004335"/>
    </source>
</evidence>
<dbReference type="InterPro" id="IPR050732">
    <property type="entry name" value="Beta-glucan_modifiers"/>
</dbReference>
<keyword evidence="8 17" id="KW-0732">Signal</keyword>
<keyword evidence="11" id="KW-0325">Glycoprotein</keyword>
<evidence type="ECO:0000256" key="3">
    <source>
        <dbReference type="ARBA" id="ARBA00004613"/>
    </source>
</evidence>